<evidence type="ECO:0000313" key="3">
    <source>
        <dbReference type="Proteomes" id="UP001177212"/>
    </source>
</evidence>
<feature type="signal peptide" evidence="1">
    <location>
        <begin position="1"/>
        <end position="19"/>
    </location>
</feature>
<comment type="caution">
    <text evidence="2">The sequence shown here is derived from an EMBL/GenBank/DDBJ whole genome shotgun (WGS) entry which is preliminary data.</text>
</comment>
<evidence type="ECO:0000256" key="1">
    <source>
        <dbReference type="SAM" id="SignalP"/>
    </source>
</evidence>
<dbReference type="Proteomes" id="UP001177212">
    <property type="component" value="Unassembled WGS sequence"/>
</dbReference>
<name>A0ABT9FAK6_9GAMM</name>
<gene>
    <name evidence="2" type="ORF">Q8W34_04175</name>
</gene>
<proteinExistence type="predicted"/>
<sequence>MKKLLVSLSLLAMSFSGFAKDITEGDLQSYMKALPAVTSWASSQDALKNVDLGSMLGATADQTTAEQGALANTALNMIKEQSLYKSFASVTTRYGFTPEQLISVGSEVSMAYIENLKSGLSDENKETANKLMGGFQSMKSAKDKGATSLMGSLGNASSAADTTESLVSESNLALVSEYMPQLKKLFALL</sequence>
<keyword evidence="3" id="KW-1185">Reference proteome</keyword>
<keyword evidence="1" id="KW-0732">Signal</keyword>
<accession>A0ABT9FAK6</accession>
<reference evidence="2" key="1">
    <citation type="submission" date="2023-07" db="EMBL/GenBank/DDBJ databases">
        <title>Genome content predicts the carbon catabolic preferences of heterotrophic bacteria.</title>
        <authorList>
            <person name="Gralka M."/>
        </authorList>
    </citation>
    <scope>NUCLEOTIDE SEQUENCE</scope>
    <source>
        <strain evidence="2">4G09</strain>
    </source>
</reference>
<dbReference type="EMBL" id="JAUYVT010000002">
    <property type="protein sequence ID" value="MDP2563814.1"/>
    <property type="molecule type" value="Genomic_DNA"/>
</dbReference>
<feature type="chain" id="PRO_5045251806" evidence="1">
    <location>
        <begin position="20"/>
        <end position="189"/>
    </location>
</feature>
<evidence type="ECO:0000313" key="2">
    <source>
        <dbReference type="EMBL" id="MDP2563814.1"/>
    </source>
</evidence>
<protein>
    <submittedName>
        <fullName evidence="2">Short-chain dehydrogenase</fullName>
    </submittedName>
</protein>
<organism evidence="2 3">
    <name type="scientific">Pseudoalteromonas marina</name>
    <dbReference type="NCBI Taxonomy" id="267375"/>
    <lineage>
        <taxon>Bacteria</taxon>
        <taxon>Pseudomonadati</taxon>
        <taxon>Pseudomonadota</taxon>
        <taxon>Gammaproteobacteria</taxon>
        <taxon>Alteromonadales</taxon>
        <taxon>Pseudoalteromonadaceae</taxon>
        <taxon>Pseudoalteromonas</taxon>
    </lineage>
</organism>
<dbReference type="RefSeq" id="WP_248519024.1">
    <property type="nucleotide sequence ID" value="NZ_JAUYVT010000002.1"/>
</dbReference>